<keyword evidence="1 3" id="KW-0853">WD repeat</keyword>
<gene>
    <name evidence="5" type="primary">DAW1</name>
    <name evidence="5" type="ORF">BLAG_LOCUS6971</name>
</gene>
<evidence type="ECO:0000256" key="2">
    <source>
        <dbReference type="ARBA" id="ARBA00022737"/>
    </source>
</evidence>
<accession>A0A8J9YYP8</accession>
<organism evidence="5 6">
    <name type="scientific">Branchiostoma lanceolatum</name>
    <name type="common">Common lancelet</name>
    <name type="synonym">Amphioxus lanceolatum</name>
    <dbReference type="NCBI Taxonomy" id="7740"/>
    <lineage>
        <taxon>Eukaryota</taxon>
        <taxon>Metazoa</taxon>
        <taxon>Chordata</taxon>
        <taxon>Cephalochordata</taxon>
        <taxon>Leptocardii</taxon>
        <taxon>Amphioxiformes</taxon>
        <taxon>Branchiostomatidae</taxon>
        <taxon>Branchiostoma</taxon>
    </lineage>
</organism>
<feature type="repeat" description="WD" evidence="3">
    <location>
        <begin position="420"/>
        <end position="461"/>
    </location>
</feature>
<feature type="repeat" description="WD" evidence="3">
    <location>
        <begin position="79"/>
        <end position="120"/>
    </location>
</feature>
<dbReference type="PRINTS" id="PR00320">
    <property type="entry name" value="GPROTEINBRPT"/>
</dbReference>
<dbReference type="PROSITE" id="PS50294">
    <property type="entry name" value="WD_REPEATS_REGION"/>
    <property type="match status" value="6"/>
</dbReference>
<evidence type="ECO:0000259" key="4">
    <source>
        <dbReference type="Pfam" id="PF20049"/>
    </source>
</evidence>
<feature type="repeat" description="WD" evidence="3">
    <location>
        <begin position="164"/>
        <end position="205"/>
    </location>
</feature>
<protein>
    <submittedName>
        <fullName evidence="5">DAW1 protein</fullName>
    </submittedName>
</protein>
<feature type="repeat" description="WD" evidence="3">
    <location>
        <begin position="462"/>
        <end position="495"/>
    </location>
</feature>
<dbReference type="InterPro" id="IPR020472">
    <property type="entry name" value="WD40_PAC1"/>
</dbReference>
<feature type="domain" description="DUF6451" evidence="4">
    <location>
        <begin position="263"/>
        <end position="294"/>
    </location>
</feature>
<dbReference type="Gene3D" id="2.130.10.10">
    <property type="entry name" value="YVTN repeat-like/Quinoprotein amine dehydrogenase"/>
    <property type="match status" value="2"/>
</dbReference>
<name>A0A8J9YYP8_BRALA</name>
<dbReference type="PANTHER" id="PTHR19848:SF8">
    <property type="entry name" value="F-BOX AND WD REPEAT DOMAIN CONTAINING 7"/>
    <property type="match status" value="1"/>
</dbReference>
<dbReference type="PANTHER" id="PTHR19848">
    <property type="entry name" value="WD40 REPEAT PROTEIN"/>
    <property type="match status" value="1"/>
</dbReference>
<dbReference type="SMART" id="SM00320">
    <property type="entry name" value="WD40"/>
    <property type="match status" value="6"/>
</dbReference>
<keyword evidence="2" id="KW-0677">Repeat</keyword>
<evidence type="ECO:0000313" key="5">
    <source>
        <dbReference type="EMBL" id="CAH1244312.1"/>
    </source>
</evidence>
<dbReference type="InterPro" id="IPR036322">
    <property type="entry name" value="WD40_repeat_dom_sf"/>
</dbReference>
<keyword evidence="6" id="KW-1185">Reference proteome</keyword>
<evidence type="ECO:0000256" key="1">
    <source>
        <dbReference type="ARBA" id="ARBA00022574"/>
    </source>
</evidence>
<evidence type="ECO:0000256" key="3">
    <source>
        <dbReference type="PROSITE-ProRule" id="PRU00221"/>
    </source>
</evidence>
<evidence type="ECO:0000313" key="6">
    <source>
        <dbReference type="Proteomes" id="UP000838412"/>
    </source>
</evidence>
<dbReference type="InterPro" id="IPR045609">
    <property type="entry name" value="DUF6451"/>
</dbReference>
<dbReference type="InterPro" id="IPR019775">
    <property type="entry name" value="WD40_repeat_CS"/>
</dbReference>
<dbReference type="InterPro" id="IPR015943">
    <property type="entry name" value="WD40/YVTN_repeat-like_dom_sf"/>
</dbReference>
<dbReference type="AlphaFoldDB" id="A0A8J9YYP8"/>
<dbReference type="SUPFAM" id="SSF50978">
    <property type="entry name" value="WD40 repeat-like"/>
    <property type="match status" value="1"/>
</dbReference>
<dbReference type="Proteomes" id="UP000838412">
    <property type="component" value="Chromosome 14"/>
</dbReference>
<dbReference type="CDD" id="cd00200">
    <property type="entry name" value="WD40"/>
    <property type="match status" value="1"/>
</dbReference>
<dbReference type="OrthoDB" id="674604at2759"/>
<dbReference type="Pfam" id="PF00400">
    <property type="entry name" value="WD40"/>
    <property type="match status" value="6"/>
</dbReference>
<feature type="repeat" description="WD" evidence="3">
    <location>
        <begin position="121"/>
        <end position="163"/>
    </location>
</feature>
<dbReference type="Pfam" id="PF20049">
    <property type="entry name" value="DUF6451"/>
    <property type="match status" value="1"/>
</dbReference>
<dbReference type="PROSITE" id="PS50082">
    <property type="entry name" value="WD_REPEATS_2"/>
    <property type="match status" value="6"/>
</dbReference>
<dbReference type="FunFam" id="2.130.10.10:FF:000227">
    <property type="entry name" value="Dynein assembly factor with WDR repeat domains 1"/>
    <property type="match status" value="1"/>
</dbReference>
<dbReference type="InterPro" id="IPR001680">
    <property type="entry name" value="WD40_rpt"/>
</dbReference>
<sequence length="495" mass="55600">MSGQGIILEYEQGGQTKTKSVDLLDLKPETDVDAVLDEISRKEPLITPSRMDQVRTLVKKLQQKLAATDDHAFYLFKVLRAHILPLTNVAFNKSGSMFITGSYDRTCKVWDTASGEELHTLEGHRNVVYAIAFNNPYGDKIATGSFDKTCKLWSSETGKCYHTFRGHTAEIVCTAFNPQSTIVATGSMDTTAKIWDVQTGQEISTLMGHSAEIISLSFNTKGDQVITGSFDHTVTCWDVRSGSNDGGTTKDVEARIGKAKASFAQLKPIWRARNISVQTKLRILEANVKSVLLYGCETWGLTQLNIKKLQTFINSRLRFILGIWWPKKISNVELLDRTGQEPVEVTIRRRKWMWVGHTLRKPPADITRTALEWNPQGKRKRGRPRLSWRRGVRKDLDSANTSWQEAKKTAGDRKSRIHTLIGHRGEISSAQFNWDCSLIATGSMDNTCKIWDARTGQCIGTLRGHEDEVLDVAFDYTGQLLATASADSKYYIYEG</sequence>
<dbReference type="PROSITE" id="PS00678">
    <property type="entry name" value="WD_REPEATS_1"/>
    <property type="match status" value="2"/>
</dbReference>
<dbReference type="EMBL" id="OV696699">
    <property type="protein sequence ID" value="CAH1244312.1"/>
    <property type="molecule type" value="Genomic_DNA"/>
</dbReference>
<feature type="repeat" description="WD" evidence="3">
    <location>
        <begin position="206"/>
        <end position="243"/>
    </location>
</feature>
<proteinExistence type="predicted"/>
<reference evidence="5" key="1">
    <citation type="submission" date="2022-01" db="EMBL/GenBank/DDBJ databases">
        <authorList>
            <person name="Braso-Vives M."/>
        </authorList>
    </citation>
    <scope>NUCLEOTIDE SEQUENCE</scope>
</reference>